<accession>A0A395XJJ1</accession>
<feature type="transmembrane region" description="Helical" evidence="1">
    <location>
        <begin position="64"/>
        <end position="83"/>
    </location>
</feature>
<dbReference type="Pfam" id="PF01478">
    <property type="entry name" value="Peptidase_A24"/>
    <property type="match status" value="1"/>
</dbReference>
<keyword evidence="1" id="KW-0472">Membrane</keyword>
<evidence type="ECO:0000256" key="1">
    <source>
        <dbReference type="SAM" id="Phobius"/>
    </source>
</evidence>
<keyword evidence="1" id="KW-1133">Transmembrane helix</keyword>
<organism evidence="3 4">
    <name type="scientific">Dorea formicigenerans</name>
    <dbReference type="NCBI Taxonomy" id="39486"/>
    <lineage>
        <taxon>Bacteria</taxon>
        <taxon>Bacillati</taxon>
        <taxon>Bacillota</taxon>
        <taxon>Clostridia</taxon>
        <taxon>Lachnospirales</taxon>
        <taxon>Lachnospiraceae</taxon>
        <taxon>Dorea</taxon>
    </lineage>
</organism>
<evidence type="ECO:0000259" key="2">
    <source>
        <dbReference type="Pfam" id="PF01478"/>
    </source>
</evidence>
<evidence type="ECO:0000313" key="4">
    <source>
        <dbReference type="Proteomes" id="UP000266376"/>
    </source>
</evidence>
<protein>
    <recommendedName>
        <fullName evidence="2">Prepilin type IV endopeptidase peptidase domain-containing protein</fullName>
    </recommendedName>
</protein>
<comment type="caution">
    <text evidence="3">The sequence shown here is derived from an EMBL/GenBank/DDBJ whole genome shotgun (WGS) entry which is preliminary data.</text>
</comment>
<keyword evidence="1" id="KW-0812">Transmembrane</keyword>
<dbReference type="AlphaFoldDB" id="A0A395XJJ1"/>
<feature type="transmembrane region" description="Helical" evidence="1">
    <location>
        <begin position="114"/>
        <end position="131"/>
    </location>
</feature>
<gene>
    <name evidence="3" type="ORF">DWV67_12650</name>
</gene>
<dbReference type="EMBL" id="QSAJ01000035">
    <property type="protein sequence ID" value="RGW51092.1"/>
    <property type="molecule type" value="Genomic_DNA"/>
</dbReference>
<name>A0A395XJJ1_9FIRM</name>
<dbReference type="GO" id="GO:0004190">
    <property type="term" value="F:aspartic-type endopeptidase activity"/>
    <property type="evidence" value="ECO:0007669"/>
    <property type="project" value="InterPro"/>
</dbReference>
<feature type="transmembrane region" description="Helical" evidence="1">
    <location>
        <begin position="34"/>
        <end position="52"/>
    </location>
</feature>
<proteinExistence type="predicted"/>
<reference evidence="3 4" key="1">
    <citation type="submission" date="2018-08" db="EMBL/GenBank/DDBJ databases">
        <title>A genome reference for cultivated species of the human gut microbiota.</title>
        <authorList>
            <person name="Zou Y."/>
            <person name="Xue W."/>
            <person name="Luo G."/>
        </authorList>
    </citation>
    <scope>NUCLEOTIDE SEQUENCE [LARGE SCALE GENOMIC DNA]</scope>
    <source>
        <strain evidence="3 4">AF12-11</strain>
    </source>
</reference>
<dbReference type="InterPro" id="IPR000045">
    <property type="entry name" value="Prepilin_IV_endopep_pep"/>
</dbReference>
<feature type="transmembrane region" description="Helical" evidence="1">
    <location>
        <begin position="90"/>
        <end position="108"/>
    </location>
</feature>
<dbReference type="Gene3D" id="1.20.120.1220">
    <property type="match status" value="1"/>
</dbReference>
<dbReference type="GO" id="GO:0016020">
    <property type="term" value="C:membrane"/>
    <property type="evidence" value="ECO:0007669"/>
    <property type="project" value="InterPro"/>
</dbReference>
<sequence>MGNINRTVDIVVMLILTGLSVSDIRNKKVSRKVLTLWGILTVFWKIVDFYQIRVFLEKMEQTNVENLVGICAGIGVGVLLLLVSKVTEEAIGYGDSVAIMILGGYLGFWKVVGVLAAAFFTSGVCSVILAFRGRVKTMPFFPFLTLGYILMLAEQRGGVL</sequence>
<feature type="domain" description="Prepilin type IV endopeptidase peptidase" evidence="2">
    <location>
        <begin position="10"/>
        <end position="126"/>
    </location>
</feature>
<evidence type="ECO:0000313" key="3">
    <source>
        <dbReference type="EMBL" id="RGW51092.1"/>
    </source>
</evidence>
<dbReference type="Proteomes" id="UP000266376">
    <property type="component" value="Unassembled WGS sequence"/>
</dbReference>